<organism evidence="1 2">
    <name type="scientific">Streptomyces rubradiris</name>
    <name type="common">Streptomyces achromogenes subsp. rubradiris</name>
    <dbReference type="NCBI Taxonomy" id="285531"/>
    <lineage>
        <taxon>Bacteria</taxon>
        <taxon>Bacillati</taxon>
        <taxon>Actinomycetota</taxon>
        <taxon>Actinomycetes</taxon>
        <taxon>Kitasatosporales</taxon>
        <taxon>Streptomycetaceae</taxon>
        <taxon>Streptomyces</taxon>
    </lineage>
</organism>
<reference evidence="2" key="1">
    <citation type="submission" date="2023-07" db="EMBL/GenBank/DDBJ databases">
        <title>Whole genome shotgun sequence of Streptomyces achromogenes subsp. rubradiris NBRC 14000.</title>
        <authorList>
            <person name="Komaki H."/>
            <person name="Tamura T."/>
        </authorList>
    </citation>
    <scope>NUCLEOTIDE SEQUENCE [LARGE SCALE GENOMIC DNA]</scope>
    <source>
        <strain evidence="2">NBRC 14000</strain>
    </source>
</reference>
<dbReference type="EMBL" id="BNEA01000001">
    <property type="protein sequence ID" value="GHI50984.1"/>
    <property type="molecule type" value="Genomic_DNA"/>
</dbReference>
<comment type="caution">
    <text evidence="1">The sequence shown here is derived from an EMBL/GenBank/DDBJ whole genome shotgun (WGS) entry which is preliminary data.</text>
</comment>
<gene>
    <name evidence="1" type="ORF">Srubr_08300</name>
</gene>
<keyword evidence="2" id="KW-1185">Reference proteome</keyword>
<sequence length="65" mass="6569">MRGEQMAEAAERATVEAPVPVAVVMSVGRCVSEVRVLAAVVAMVPVAHVGPLPVDGSGRAAITCV</sequence>
<proteinExistence type="predicted"/>
<name>A0ABQ3R575_STRRR</name>
<evidence type="ECO:0000313" key="1">
    <source>
        <dbReference type="EMBL" id="GHI50984.1"/>
    </source>
</evidence>
<accession>A0ABQ3R575</accession>
<evidence type="ECO:0000313" key="2">
    <source>
        <dbReference type="Proteomes" id="UP000646738"/>
    </source>
</evidence>
<protein>
    <submittedName>
        <fullName evidence="1">Uncharacterized protein</fullName>
    </submittedName>
</protein>
<dbReference type="Proteomes" id="UP000646738">
    <property type="component" value="Unassembled WGS sequence"/>
</dbReference>